<evidence type="ECO:0000256" key="14">
    <source>
        <dbReference type="ARBA" id="ARBA00023128"/>
    </source>
</evidence>
<dbReference type="InterPro" id="IPR001750">
    <property type="entry name" value="ND/Mrp_TM"/>
</dbReference>
<keyword evidence="10" id="KW-0249">Electron transport</keyword>
<evidence type="ECO:0000256" key="13">
    <source>
        <dbReference type="ARBA" id="ARBA00023075"/>
    </source>
</evidence>
<feature type="transmembrane region" description="Helical" evidence="18">
    <location>
        <begin position="279"/>
        <end position="297"/>
    </location>
</feature>
<protein>
    <recommendedName>
        <fullName evidence="4">NADH-ubiquinone oxidoreductase chain 2</fullName>
        <ecNumber evidence="3">7.1.1.2</ecNumber>
    </recommendedName>
    <alternativeName>
        <fullName evidence="16">NADH dehydrogenase subunit 2</fullName>
    </alternativeName>
</protein>
<keyword evidence="9" id="KW-1278">Translocase</keyword>
<feature type="transmembrane region" description="Helical" evidence="18">
    <location>
        <begin position="12"/>
        <end position="32"/>
    </location>
</feature>
<evidence type="ECO:0000256" key="12">
    <source>
        <dbReference type="ARBA" id="ARBA00023027"/>
    </source>
</evidence>
<keyword evidence="5" id="KW-0813">Transport</keyword>
<keyword evidence="13" id="KW-0830">Ubiquinone</keyword>
<keyword evidence="12" id="KW-0520">NAD</keyword>
<geneLocation type="mitochondrion" evidence="20"/>
<dbReference type="GO" id="GO:0006120">
    <property type="term" value="P:mitochondrial electron transport, NADH to ubiquinone"/>
    <property type="evidence" value="ECO:0007669"/>
    <property type="project" value="TreeGrafter"/>
</dbReference>
<evidence type="ECO:0000256" key="6">
    <source>
        <dbReference type="ARBA" id="ARBA00022660"/>
    </source>
</evidence>
<feature type="transmembrane region" description="Helical" evidence="18">
    <location>
        <begin position="102"/>
        <end position="122"/>
    </location>
</feature>
<sequence length="298" mass="32953">MMAVFSKGIIGVMVGMEITFFMVIPLMLLSGAKKPTNLSEAEGVLVYFVFQLLGSMFMFLSVILMAFSSVGSLWVWLMFVMGVSSKLGIFPFHAWVATVTGLSSWLGVFFVLVLMKFAPYWMLSGLGLPSMVVMVLIVLSALTTMLGAIAACNQSTLRGLLGYSSLSQSGFMMSLSLVSVYYYVWYFFLYSVIMFLLAASCLQKSSSLAVMMSLASLSGVPPLMGMYMKFGALYCLSSVSMSLCVFLMVWSLFGFFYYFNGLVAVYYSNPNPDKTEWSAMMVNIFFGPVMLMGLMPFM</sequence>
<feature type="transmembrane region" description="Helical" evidence="18">
    <location>
        <begin position="73"/>
        <end position="95"/>
    </location>
</feature>
<organism evidence="20">
    <name type="scientific">Tridacna squamosa</name>
    <name type="common">Fluted giant clam</name>
    <dbReference type="NCBI Taxonomy" id="80830"/>
    <lineage>
        <taxon>Eukaryota</taxon>
        <taxon>Metazoa</taxon>
        <taxon>Spiralia</taxon>
        <taxon>Lophotrochozoa</taxon>
        <taxon>Mollusca</taxon>
        <taxon>Bivalvia</taxon>
        <taxon>Autobranchia</taxon>
        <taxon>Heteroconchia</taxon>
        <taxon>Euheterodonta</taxon>
        <taxon>Imparidentia</taxon>
        <taxon>Neoheterodontei</taxon>
        <taxon>Cardiida</taxon>
        <taxon>Cardioidea</taxon>
        <taxon>Cardiidae</taxon>
        <taxon>Tridacninae</taxon>
        <taxon>Tridacna</taxon>
    </lineage>
</organism>
<feature type="transmembrane region" description="Helical" evidence="18">
    <location>
        <begin position="233"/>
        <end position="259"/>
    </location>
</feature>
<evidence type="ECO:0000256" key="8">
    <source>
        <dbReference type="ARBA" id="ARBA00022792"/>
    </source>
</evidence>
<reference evidence="20" key="1">
    <citation type="journal article" date="2015" name="Mitochondrial DNA">
        <title>The complete mitogenome of the giant clam Tridacna squamosa (Heterodonta: Bivalvia: Tridacnidae).</title>
        <authorList>
            <person name="Gan H.M."/>
            <person name="Gan H.Y."/>
            <person name="Tan M.H."/>
            <person name="Penny S.S."/>
            <person name="Willan R.C."/>
            <person name="Austin C.M."/>
        </authorList>
    </citation>
    <scope>NUCLEOTIDE SEQUENCE</scope>
    <source>
        <tissue evidence="20">Muscle tissue</tissue>
    </source>
</reference>
<keyword evidence="8" id="KW-0999">Mitochondrion inner membrane</keyword>
<feature type="transmembrane region" description="Helical" evidence="18">
    <location>
        <begin position="128"/>
        <end position="148"/>
    </location>
</feature>
<keyword evidence="11 18" id="KW-1133">Transmembrane helix</keyword>
<evidence type="ECO:0000256" key="18">
    <source>
        <dbReference type="SAM" id="Phobius"/>
    </source>
</evidence>
<comment type="similarity">
    <text evidence="2">Belongs to the complex I subunit 2 family.</text>
</comment>
<name>A0A0U1Z148_TRISQ</name>
<accession>A0A0U1Z148</accession>
<dbReference type="PANTHER" id="PTHR46552">
    <property type="entry name" value="NADH-UBIQUINONE OXIDOREDUCTASE CHAIN 2"/>
    <property type="match status" value="1"/>
</dbReference>
<evidence type="ECO:0000256" key="9">
    <source>
        <dbReference type="ARBA" id="ARBA00022967"/>
    </source>
</evidence>
<evidence type="ECO:0000256" key="11">
    <source>
        <dbReference type="ARBA" id="ARBA00022989"/>
    </source>
</evidence>
<comment type="catalytic activity">
    <reaction evidence="17">
        <text>a ubiquinone + NADH + 5 H(+)(in) = a ubiquinol + NAD(+) + 4 H(+)(out)</text>
        <dbReference type="Rhea" id="RHEA:29091"/>
        <dbReference type="Rhea" id="RHEA-COMP:9565"/>
        <dbReference type="Rhea" id="RHEA-COMP:9566"/>
        <dbReference type="ChEBI" id="CHEBI:15378"/>
        <dbReference type="ChEBI" id="CHEBI:16389"/>
        <dbReference type="ChEBI" id="CHEBI:17976"/>
        <dbReference type="ChEBI" id="CHEBI:57540"/>
        <dbReference type="ChEBI" id="CHEBI:57945"/>
        <dbReference type="EC" id="7.1.1.2"/>
    </reaction>
</comment>
<dbReference type="PANTHER" id="PTHR46552:SF1">
    <property type="entry name" value="NADH-UBIQUINONE OXIDOREDUCTASE CHAIN 2"/>
    <property type="match status" value="1"/>
</dbReference>
<evidence type="ECO:0000256" key="3">
    <source>
        <dbReference type="ARBA" id="ARBA00012944"/>
    </source>
</evidence>
<evidence type="ECO:0000259" key="19">
    <source>
        <dbReference type="Pfam" id="PF00361"/>
    </source>
</evidence>
<gene>
    <name evidence="20" type="primary">nad2</name>
</gene>
<evidence type="ECO:0000256" key="2">
    <source>
        <dbReference type="ARBA" id="ARBA00007012"/>
    </source>
</evidence>
<dbReference type="AlphaFoldDB" id="A0A0U1Z148"/>
<evidence type="ECO:0000256" key="15">
    <source>
        <dbReference type="ARBA" id="ARBA00023136"/>
    </source>
</evidence>
<keyword evidence="14 20" id="KW-0496">Mitochondrion</keyword>
<feature type="transmembrane region" description="Helical" evidence="18">
    <location>
        <begin position="44"/>
        <end position="67"/>
    </location>
</feature>
<dbReference type="EMBL" id="KP205428">
    <property type="protein sequence ID" value="AJK90890.1"/>
    <property type="molecule type" value="Genomic_DNA"/>
</dbReference>
<keyword evidence="7 18" id="KW-0812">Transmembrane</keyword>
<feature type="domain" description="NADH:quinone oxidoreductase/Mrp antiporter transmembrane" evidence="19">
    <location>
        <begin position="23"/>
        <end position="244"/>
    </location>
</feature>
<evidence type="ECO:0000256" key="7">
    <source>
        <dbReference type="ARBA" id="ARBA00022692"/>
    </source>
</evidence>
<dbReference type="GO" id="GO:0008137">
    <property type="term" value="F:NADH dehydrogenase (ubiquinone) activity"/>
    <property type="evidence" value="ECO:0007669"/>
    <property type="project" value="UniProtKB-EC"/>
</dbReference>
<keyword evidence="6" id="KW-0679">Respiratory chain</keyword>
<dbReference type="GO" id="GO:0005743">
    <property type="term" value="C:mitochondrial inner membrane"/>
    <property type="evidence" value="ECO:0007669"/>
    <property type="project" value="UniProtKB-SubCell"/>
</dbReference>
<evidence type="ECO:0000256" key="10">
    <source>
        <dbReference type="ARBA" id="ARBA00022982"/>
    </source>
</evidence>
<feature type="transmembrane region" description="Helical" evidence="18">
    <location>
        <begin position="183"/>
        <end position="202"/>
    </location>
</feature>
<evidence type="ECO:0000256" key="4">
    <source>
        <dbReference type="ARBA" id="ARBA00021008"/>
    </source>
</evidence>
<evidence type="ECO:0000256" key="5">
    <source>
        <dbReference type="ARBA" id="ARBA00022448"/>
    </source>
</evidence>
<evidence type="ECO:0000256" key="16">
    <source>
        <dbReference type="ARBA" id="ARBA00031028"/>
    </source>
</evidence>
<comment type="subcellular location">
    <subcellularLocation>
        <location evidence="1">Mitochondrion inner membrane</location>
        <topology evidence="1">Multi-pass membrane protein</topology>
    </subcellularLocation>
</comment>
<proteinExistence type="inferred from homology"/>
<dbReference type="EC" id="7.1.1.2" evidence="3"/>
<dbReference type="Pfam" id="PF00361">
    <property type="entry name" value="Proton_antipo_M"/>
    <property type="match status" value="1"/>
</dbReference>
<evidence type="ECO:0000313" key="20">
    <source>
        <dbReference type="EMBL" id="AJK90890.1"/>
    </source>
</evidence>
<evidence type="ECO:0000256" key="17">
    <source>
        <dbReference type="ARBA" id="ARBA00049551"/>
    </source>
</evidence>
<evidence type="ECO:0000256" key="1">
    <source>
        <dbReference type="ARBA" id="ARBA00004448"/>
    </source>
</evidence>
<keyword evidence="15 18" id="KW-0472">Membrane</keyword>
<dbReference type="InterPro" id="IPR050175">
    <property type="entry name" value="Complex_I_Subunit_2"/>
</dbReference>